<protein>
    <submittedName>
        <fullName evidence="7">Major facilitator superfamily domain, general substrate transporter</fullName>
    </submittedName>
</protein>
<sequence>MSDSAPKFKITQTNCDDTIRRNTDMEIGAIEEISGADADFALQYFPDEAIEYSPEEEKIVLRKIDWVLMTTLCWIYALQFADKTSLSYAALMGIRQDTHLDPVTQQYSWASSIFYAGYIAWDYTGILLVRFFLGTFEATVTPAFVLFTSIWYKQNEQAKRIGFWLACNGAATLCIGPIAYGLLGVSTAGIATWKILYLVLGCPTVLTGICCLFCMPDNQSNAWFLNKRERLIAIDRIRGNYQGMSSRTWKWTQFFEAFRDVRTYLYVLFTLLMNIPNGGITNFGSIVINSFGFNARLTLLLNMPTGVVDIVCKVVFSYFSDK</sequence>
<keyword evidence="3 6" id="KW-0812">Transmembrane</keyword>
<dbReference type="GO" id="GO:0022857">
    <property type="term" value="F:transmembrane transporter activity"/>
    <property type="evidence" value="ECO:0007669"/>
    <property type="project" value="InterPro"/>
</dbReference>
<dbReference type="GO" id="GO:0016020">
    <property type="term" value="C:membrane"/>
    <property type="evidence" value="ECO:0007669"/>
    <property type="project" value="UniProtKB-SubCell"/>
</dbReference>
<feature type="transmembrane region" description="Helical" evidence="6">
    <location>
        <begin position="195"/>
        <end position="215"/>
    </location>
</feature>
<dbReference type="STRING" id="1081109.A0A166N141"/>
<evidence type="ECO:0000256" key="6">
    <source>
        <dbReference type="SAM" id="Phobius"/>
    </source>
</evidence>
<name>A0A166N141_9HYPO</name>
<keyword evidence="8" id="KW-1185">Reference proteome</keyword>
<evidence type="ECO:0000313" key="7">
    <source>
        <dbReference type="EMBL" id="KZZ87110.1"/>
    </source>
</evidence>
<keyword evidence="5 6" id="KW-0472">Membrane</keyword>
<evidence type="ECO:0000256" key="5">
    <source>
        <dbReference type="ARBA" id="ARBA00023136"/>
    </source>
</evidence>
<evidence type="ECO:0000256" key="3">
    <source>
        <dbReference type="ARBA" id="ARBA00022692"/>
    </source>
</evidence>
<dbReference type="InterPro" id="IPR036259">
    <property type="entry name" value="MFS_trans_sf"/>
</dbReference>
<feature type="transmembrane region" description="Helical" evidence="6">
    <location>
        <begin position="264"/>
        <end position="288"/>
    </location>
</feature>
<organism evidence="7 8">
    <name type="scientific">Moelleriella libera RCEF 2490</name>
    <dbReference type="NCBI Taxonomy" id="1081109"/>
    <lineage>
        <taxon>Eukaryota</taxon>
        <taxon>Fungi</taxon>
        <taxon>Dikarya</taxon>
        <taxon>Ascomycota</taxon>
        <taxon>Pezizomycotina</taxon>
        <taxon>Sordariomycetes</taxon>
        <taxon>Hypocreomycetidae</taxon>
        <taxon>Hypocreales</taxon>
        <taxon>Clavicipitaceae</taxon>
        <taxon>Moelleriella</taxon>
    </lineage>
</organism>
<gene>
    <name evidence="7" type="ORF">AAL_08443</name>
</gene>
<comment type="caution">
    <text evidence="7">The sequence shown here is derived from an EMBL/GenBank/DDBJ whole genome shotgun (WGS) entry which is preliminary data.</text>
</comment>
<keyword evidence="4 6" id="KW-1133">Transmembrane helix</keyword>
<feature type="transmembrane region" description="Helical" evidence="6">
    <location>
        <begin position="300"/>
        <end position="319"/>
    </location>
</feature>
<keyword evidence="2" id="KW-0813">Transport</keyword>
<reference evidence="7 8" key="1">
    <citation type="journal article" date="2016" name="Genome Biol. Evol.">
        <title>Divergent and convergent evolution of fungal pathogenicity.</title>
        <authorList>
            <person name="Shang Y."/>
            <person name="Xiao G."/>
            <person name="Zheng P."/>
            <person name="Cen K."/>
            <person name="Zhan S."/>
            <person name="Wang C."/>
        </authorList>
    </citation>
    <scope>NUCLEOTIDE SEQUENCE [LARGE SCALE GENOMIC DNA]</scope>
    <source>
        <strain evidence="7 8">RCEF 2490</strain>
    </source>
</reference>
<dbReference type="Pfam" id="PF07690">
    <property type="entry name" value="MFS_1"/>
    <property type="match status" value="1"/>
</dbReference>
<dbReference type="Gene3D" id="1.20.1250.20">
    <property type="entry name" value="MFS general substrate transporter like domains"/>
    <property type="match status" value="2"/>
</dbReference>
<dbReference type="PANTHER" id="PTHR43791:SF1">
    <property type="entry name" value="ALLANTOATE PERMEASE"/>
    <property type="match status" value="1"/>
</dbReference>
<dbReference type="EMBL" id="AZGY01000042">
    <property type="protein sequence ID" value="KZZ87110.1"/>
    <property type="molecule type" value="Genomic_DNA"/>
</dbReference>
<dbReference type="OrthoDB" id="1932925at2759"/>
<dbReference type="Proteomes" id="UP000078544">
    <property type="component" value="Unassembled WGS sequence"/>
</dbReference>
<evidence type="ECO:0000313" key="8">
    <source>
        <dbReference type="Proteomes" id="UP000078544"/>
    </source>
</evidence>
<evidence type="ECO:0000256" key="1">
    <source>
        <dbReference type="ARBA" id="ARBA00004141"/>
    </source>
</evidence>
<dbReference type="AlphaFoldDB" id="A0A166N141"/>
<dbReference type="InterPro" id="IPR011701">
    <property type="entry name" value="MFS"/>
</dbReference>
<dbReference type="PANTHER" id="PTHR43791">
    <property type="entry name" value="PERMEASE-RELATED"/>
    <property type="match status" value="1"/>
</dbReference>
<proteinExistence type="predicted"/>
<feature type="transmembrane region" description="Helical" evidence="6">
    <location>
        <begin position="163"/>
        <end position="183"/>
    </location>
</feature>
<feature type="transmembrane region" description="Helical" evidence="6">
    <location>
        <begin position="131"/>
        <end position="151"/>
    </location>
</feature>
<evidence type="ECO:0000256" key="2">
    <source>
        <dbReference type="ARBA" id="ARBA00022448"/>
    </source>
</evidence>
<accession>A0A166N141</accession>
<dbReference type="SUPFAM" id="SSF103473">
    <property type="entry name" value="MFS general substrate transporter"/>
    <property type="match status" value="1"/>
</dbReference>
<comment type="subcellular location">
    <subcellularLocation>
        <location evidence="1">Membrane</location>
        <topology evidence="1">Multi-pass membrane protein</topology>
    </subcellularLocation>
</comment>
<evidence type="ECO:0000256" key="4">
    <source>
        <dbReference type="ARBA" id="ARBA00022989"/>
    </source>
</evidence>